<evidence type="ECO:0000256" key="8">
    <source>
        <dbReference type="ARBA" id="ARBA00022917"/>
    </source>
</evidence>
<dbReference type="EMBL" id="MU003933">
    <property type="protein sequence ID" value="KAF2715893.1"/>
    <property type="molecule type" value="Genomic_DNA"/>
</dbReference>
<dbReference type="InterPro" id="IPR045864">
    <property type="entry name" value="aa-tRNA-synth_II/BPL/LPL"/>
</dbReference>
<name>A0A9P4PVU6_9PEZI</name>
<dbReference type="InterPro" id="IPR004523">
    <property type="entry name" value="Asp-tRNA_synthase_2"/>
</dbReference>
<dbReference type="PROSITE" id="PS50862">
    <property type="entry name" value="AA_TRNA_LIGASE_II"/>
    <property type="match status" value="1"/>
</dbReference>
<keyword evidence="9" id="KW-0030">Aminoacyl-tRNA synthetase</keyword>
<dbReference type="GO" id="GO:0003723">
    <property type="term" value="F:RNA binding"/>
    <property type="evidence" value="ECO:0007669"/>
    <property type="project" value="TreeGrafter"/>
</dbReference>
<proteinExistence type="inferred from homology"/>
<sequence>MGFERVFDIGPLFRVEKKVSSRHMTEFTGLDFEMVINKHYEEAMDMVEALLLHAVHGLQTDDKYHDAVTTLKESTIEGIGSFKYPSNGKGPRITFLQAKALLRTECGLLKTDDNENFTAQEEKALGQFMRELYQKDRTDIFTITEFPSCMRNFYAVPDSHGSGKARAFDVILRGQEVVFGGEHIHLFSQLRDAMRQHQHALDPDADIWKHYTSAFKADMPPRAGCGVEVNRVFQGSLELQDIRDATSFPRDALCLVP</sequence>
<evidence type="ECO:0000256" key="6">
    <source>
        <dbReference type="ARBA" id="ARBA00022741"/>
    </source>
</evidence>
<gene>
    <name evidence="12" type="ORF">K431DRAFT_308232</name>
</gene>
<dbReference type="InterPro" id="IPR002312">
    <property type="entry name" value="Asp/Asn-tRNA-synth_IIb"/>
</dbReference>
<evidence type="ECO:0000313" key="12">
    <source>
        <dbReference type="EMBL" id="KAF2715893.1"/>
    </source>
</evidence>
<evidence type="ECO:0000256" key="7">
    <source>
        <dbReference type="ARBA" id="ARBA00022840"/>
    </source>
</evidence>
<evidence type="ECO:0000256" key="2">
    <source>
        <dbReference type="ARBA" id="ARBA00005312"/>
    </source>
</evidence>
<dbReference type="GO" id="GO:0005829">
    <property type="term" value="C:cytosol"/>
    <property type="evidence" value="ECO:0007669"/>
    <property type="project" value="TreeGrafter"/>
</dbReference>
<dbReference type="PANTHER" id="PTHR43450">
    <property type="entry name" value="ASPARTYL-TRNA SYNTHETASE"/>
    <property type="match status" value="1"/>
</dbReference>
<dbReference type="Pfam" id="PF00152">
    <property type="entry name" value="tRNA-synt_2"/>
    <property type="match status" value="1"/>
</dbReference>
<dbReference type="AlphaFoldDB" id="A0A9P4PVU6"/>
<dbReference type="InterPro" id="IPR006195">
    <property type="entry name" value="aa-tRNA-synth_II"/>
</dbReference>
<evidence type="ECO:0000256" key="9">
    <source>
        <dbReference type="ARBA" id="ARBA00023146"/>
    </source>
</evidence>
<dbReference type="GO" id="GO:0017101">
    <property type="term" value="C:aminoacyl-tRNA synthetase multienzyme complex"/>
    <property type="evidence" value="ECO:0007669"/>
    <property type="project" value="TreeGrafter"/>
</dbReference>
<keyword evidence="8" id="KW-0648">Protein biosynthesis</keyword>
<accession>A0A9P4PVU6</accession>
<keyword evidence="7" id="KW-0067">ATP-binding</keyword>
<dbReference type="InterPro" id="IPR004364">
    <property type="entry name" value="Aa-tRNA-synt_II"/>
</dbReference>
<feature type="domain" description="Aminoacyl-transfer RNA synthetases class-II family profile" evidence="11">
    <location>
        <begin position="1"/>
        <end position="257"/>
    </location>
</feature>
<keyword evidence="4" id="KW-0963">Cytoplasm</keyword>
<dbReference type="Proteomes" id="UP000799441">
    <property type="component" value="Unassembled WGS sequence"/>
</dbReference>
<dbReference type="PRINTS" id="PR01042">
    <property type="entry name" value="TRNASYNTHASP"/>
</dbReference>
<keyword evidence="13" id="KW-1185">Reference proteome</keyword>
<comment type="similarity">
    <text evidence="2">Belongs to the class-II aminoacyl-tRNA synthetase family. Type 2 subfamily.</text>
</comment>
<dbReference type="GO" id="GO:0004815">
    <property type="term" value="F:aspartate-tRNA ligase activity"/>
    <property type="evidence" value="ECO:0007669"/>
    <property type="project" value="UniProtKB-EC"/>
</dbReference>
<organism evidence="12 13">
    <name type="scientific">Polychaeton citri CBS 116435</name>
    <dbReference type="NCBI Taxonomy" id="1314669"/>
    <lineage>
        <taxon>Eukaryota</taxon>
        <taxon>Fungi</taxon>
        <taxon>Dikarya</taxon>
        <taxon>Ascomycota</taxon>
        <taxon>Pezizomycotina</taxon>
        <taxon>Dothideomycetes</taxon>
        <taxon>Dothideomycetidae</taxon>
        <taxon>Capnodiales</taxon>
        <taxon>Capnodiaceae</taxon>
        <taxon>Polychaeton</taxon>
    </lineage>
</organism>
<keyword evidence="6" id="KW-0547">Nucleotide-binding</keyword>
<comment type="caution">
    <text evidence="12">The sequence shown here is derived from an EMBL/GenBank/DDBJ whole genome shotgun (WGS) entry which is preliminary data.</text>
</comment>
<comment type="subcellular location">
    <subcellularLocation>
        <location evidence="1">Cytoplasm</location>
    </subcellularLocation>
</comment>
<dbReference type="GO" id="GO:0005524">
    <property type="term" value="F:ATP binding"/>
    <property type="evidence" value="ECO:0007669"/>
    <property type="project" value="UniProtKB-KW"/>
</dbReference>
<evidence type="ECO:0000256" key="4">
    <source>
        <dbReference type="ARBA" id="ARBA00022490"/>
    </source>
</evidence>
<dbReference type="Gene3D" id="3.30.930.10">
    <property type="entry name" value="Bira Bifunctional Protein, Domain 2"/>
    <property type="match status" value="1"/>
</dbReference>
<evidence type="ECO:0000256" key="10">
    <source>
        <dbReference type="ARBA" id="ARBA00047904"/>
    </source>
</evidence>
<evidence type="ECO:0000313" key="13">
    <source>
        <dbReference type="Proteomes" id="UP000799441"/>
    </source>
</evidence>
<evidence type="ECO:0000256" key="3">
    <source>
        <dbReference type="ARBA" id="ARBA00012841"/>
    </source>
</evidence>
<dbReference type="GO" id="GO:0006422">
    <property type="term" value="P:aspartyl-tRNA aminoacylation"/>
    <property type="evidence" value="ECO:0007669"/>
    <property type="project" value="InterPro"/>
</dbReference>
<evidence type="ECO:0000256" key="5">
    <source>
        <dbReference type="ARBA" id="ARBA00022598"/>
    </source>
</evidence>
<protein>
    <recommendedName>
        <fullName evidence="3">aspartate--tRNA ligase</fullName>
        <ecNumber evidence="3">6.1.1.12</ecNumber>
    </recommendedName>
</protein>
<reference evidence="12" key="1">
    <citation type="journal article" date="2020" name="Stud. Mycol.">
        <title>101 Dothideomycetes genomes: a test case for predicting lifestyles and emergence of pathogens.</title>
        <authorList>
            <person name="Haridas S."/>
            <person name="Albert R."/>
            <person name="Binder M."/>
            <person name="Bloem J."/>
            <person name="Labutti K."/>
            <person name="Salamov A."/>
            <person name="Andreopoulos B."/>
            <person name="Baker S."/>
            <person name="Barry K."/>
            <person name="Bills G."/>
            <person name="Bluhm B."/>
            <person name="Cannon C."/>
            <person name="Castanera R."/>
            <person name="Culley D."/>
            <person name="Daum C."/>
            <person name="Ezra D."/>
            <person name="Gonzalez J."/>
            <person name="Henrissat B."/>
            <person name="Kuo A."/>
            <person name="Liang C."/>
            <person name="Lipzen A."/>
            <person name="Lutzoni F."/>
            <person name="Magnuson J."/>
            <person name="Mondo S."/>
            <person name="Nolan M."/>
            <person name="Ohm R."/>
            <person name="Pangilinan J."/>
            <person name="Park H.-J."/>
            <person name="Ramirez L."/>
            <person name="Alfaro M."/>
            <person name="Sun H."/>
            <person name="Tritt A."/>
            <person name="Yoshinaga Y."/>
            <person name="Zwiers L.-H."/>
            <person name="Turgeon B."/>
            <person name="Goodwin S."/>
            <person name="Spatafora J."/>
            <person name="Crous P."/>
            <person name="Grigoriev I."/>
        </authorList>
    </citation>
    <scope>NUCLEOTIDE SEQUENCE</scope>
    <source>
        <strain evidence="12">CBS 116435</strain>
    </source>
</reference>
<evidence type="ECO:0000256" key="1">
    <source>
        <dbReference type="ARBA" id="ARBA00004496"/>
    </source>
</evidence>
<dbReference type="EC" id="6.1.1.12" evidence="3"/>
<evidence type="ECO:0000259" key="11">
    <source>
        <dbReference type="PROSITE" id="PS50862"/>
    </source>
</evidence>
<dbReference type="SUPFAM" id="SSF55681">
    <property type="entry name" value="Class II aaRS and biotin synthetases"/>
    <property type="match status" value="1"/>
</dbReference>
<dbReference type="PANTHER" id="PTHR43450:SF4">
    <property type="entry name" value="ASPARTATE--TRNA LIGASE"/>
    <property type="match status" value="1"/>
</dbReference>
<keyword evidence="5" id="KW-0436">Ligase</keyword>
<comment type="catalytic activity">
    <reaction evidence="10">
        <text>tRNA(Asp) + L-aspartate + ATP = L-aspartyl-tRNA(Asp) + AMP + diphosphate</text>
        <dbReference type="Rhea" id="RHEA:19649"/>
        <dbReference type="Rhea" id="RHEA-COMP:9660"/>
        <dbReference type="Rhea" id="RHEA-COMP:9678"/>
        <dbReference type="ChEBI" id="CHEBI:29991"/>
        <dbReference type="ChEBI" id="CHEBI:30616"/>
        <dbReference type="ChEBI" id="CHEBI:33019"/>
        <dbReference type="ChEBI" id="CHEBI:78442"/>
        <dbReference type="ChEBI" id="CHEBI:78516"/>
        <dbReference type="ChEBI" id="CHEBI:456215"/>
        <dbReference type="EC" id="6.1.1.12"/>
    </reaction>
</comment>
<dbReference type="OrthoDB" id="372395at2759"/>